<evidence type="ECO:0000313" key="2">
    <source>
        <dbReference type="EMBL" id="ELY51581.1"/>
    </source>
</evidence>
<dbReference type="AlphaFoldDB" id="L9WQX3"/>
<feature type="region of interest" description="Disordered" evidence="1">
    <location>
        <begin position="1"/>
        <end position="39"/>
    </location>
</feature>
<protein>
    <submittedName>
        <fullName evidence="2">Uncharacterized protein</fullName>
    </submittedName>
</protein>
<dbReference type="Proteomes" id="UP000011531">
    <property type="component" value="Unassembled WGS sequence"/>
</dbReference>
<dbReference type="STRING" id="1227498.C492_20920"/>
<feature type="compositionally biased region" description="Low complexity" evidence="1">
    <location>
        <begin position="16"/>
        <end position="27"/>
    </location>
</feature>
<comment type="caution">
    <text evidence="2">The sequence shown here is derived from an EMBL/GenBank/DDBJ whole genome shotgun (WGS) entry which is preliminary data.</text>
</comment>
<evidence type="ECO:0000313" key="3">
    <source>
        <dbReference type="Proteomes" id="UP000011531"/>
    </source>
</evidence>
<dbReference type="RefSeq" id="WP_008427034.1">
    <property type="nucleotide sequence ID" value="NZ_AOIA01000162.1"/>
</dbReference>
<keyword evidence="3" id="KW-1185">Reference proteome</keyword>
<reference evidence="2 3" key="1">
    <citation type="journal article" date="2014" name="PLoS Genet.">
        <title>Phylogenetically driven sequencing of extremely halophilic archaea reveals strategies for static and dynamic osmo-response.</title>
        <authorList>
            <person name="Becker E.A."/>
            <person name="Seitzer P.M."/>
            <person name="Tritt A."/>
            <person name="Larsen D."/>
            <person name="Krusor M."/>
            <person name="Yao A.I."/>
            <person name="Wu D."/>
            <person name="Madern D."/>
            <person name="Eisen J.A."/>
            <person name="Darling A.E."/>
            <person name="Facciotti M.T."/>
        </authorList>
    </citation>
    <scope>NUCLEOTIDE SEQUENCE [LARGE SCALE GENOMIC DNA]</scope>
    <source>
        <strain evidence="2 3">DSM 18795</strain>
    </source>
</reference>
<dbReference type="EMBL" id="AOIA01000162">
    <property type="protein sequence ID" value="ELY51581.1"/>
    <property type="molecule type" value="Genomic_DNA"/>
</dbReference>
<dbReference type="PATRIC" id="fig|1227498.3.peg.4141"/>
<name>L9WQX3_9EURY</name>
<organism evidence="2 3">
    <name type="scientific">Natronococcus jeotgali DSM 18795</name>
    <dbReference type="NCBI Taxonomy" id="1227498"/>
    <lineage>
        <taxon>Archaea</taxon>
        <taxon>Methanobacteriati</taxon>
        <taxon>Methanobacteriota</taxon>
        <taxon>Stenosarchaea group</taxon>
        <taxon>Halobacteria</taxon>
        <taxon>Halobacteriales</taxon>
        <taxon>Natrialbaceae</taxon>
        <taxon>Natronococcus</taxon>
    </lineage>
</organism>
<proteinExistence type="predicted"/>
<accession>L9WQX3</accession>
<evidence type="ECO:0000256" key="1">
    <source>
        <dbReference type="SAM" id="MobiDB-lite"/>
    </source>
</evidence>
<sequence>MTSLAERTTTAEDPEAAATTVVSAGSTEPYDPAPPSGAVARATGRERLRAPLEWLAERPLEACWPRDRR</sequence>
<gene>
    <name evidence="2" type="ORF">C492_20920</name>
</gene>